<dbReference type="AGR" id="Xenbase:XB-GENE-29080367"/>
<reference evidence="11" key="2">
    <citation type="submission" date="2025-04" db="UniProtKB">
        <authorList>
            <consortium name="RefSeq"/>
        </authorList>
    </citation>
    <scope>IDENTIFICATION</scope>
    <source>
        <strain evidence="11">Nigerian</strain>
        <tissue evidence="11">Liver and blood</tissue>
    </source>
</reference>
<dbReference type="KEGG" id="xtr:100490816"/>
<dbReference type="OMA" id="CNALWMD"/>
<dbReference type="InterPro" id="IPR051665">
    <property type="entry name" value="Adrenomedullin-reg_peptide"/>
</dbReference>
<accession>A0A810QS58</accession>
<dbReference type="EMBL" id="LC584177">
    <property type="protein sequence ID" value="BCL63366.1"/>
    <property type="molecule type" value="mRNA"/>
</dbReference>
<evidence type="ECO:0000256" key="8">
    <source>
        <dbReference type="SAM" id="SignalP"/>
    </source>
</evidence>
<organism evidence="9">
    <name type="scientific">Xenopus tropicalis</name>
    <name type="common">Western clawed frog</name>
    <name type="synonym">Silurana tropicalis</name>
    <dbReference type="NCBI Taxonomy" id="8364"/>
    <lineage>
        <taxon>Eukaryota</taxon>
        <taxon>Metazoa</taxon>
        <taxon>Chordata</taxon>
        <taxon>Craniata</taxon>
        <taxon>Vertebrata</taxon>
        <taxon>Euteleostomi</taxon>
        <taxon>Amphibia</taxon>
        <taxon>Batrachia</taxon>
        <taxon>Anura</taxon>
        <taxon>Pipoidea</taxon>
        <taxon>Pipidae</taxon>
        <taxon>Xenopodinae</taxon>
        <taxon>Xenopus</taxon>
        <taxon>Silurana</taxon>
    </lineage>
</organism>
<reference evidence="9" key="1">
    <citation type="submission" date="2020-09" db="EMBL/GenBank/DDBJ databases">
        <title>Adrenomedullin 2 and 5 activates CLR-RAMP3 receptor complex in Xenopus tropicalis.</title>
        <authorList>
            <person name="Ogoshi M."/>
            <person name="Takahashi M."/>
            <person name="Aoyagi K."/>
            <person name="Ukena K."/>
            <person name="Aizawa S."/>
            <person name="Takeuchi H."/>
            <person name="Takahashi S."/>
            <person name="Takeuchi S."/>
        </authorList>
    </citation>
    <scope>NUCLEOTIDE SEQUENCE</scope>
    <source>
        <tissue evidence="9">Liver</tissue>
    </source>
</reference>
<dbReference type="GeneID" id="100490816"/>
<keyword evidence="3" id="KW-0964">Secreted</keyword>
<evidence type="ECO:0000256" key="6">
    <source>
        <dbReference type="PIRSR" id="PIRSR621116-50"/>
    </source>
</evidence>
<dbReference type="CTD" id="199800"/>
<comment type="subcellular location">
    <subcellularLocation>
        <location evidence="1">Secreted</location>
    </subcellularLocation>
</comment>
<evidence type="ECO:0000256" key="7">
    <source>
        <dbReference type="SAM" id="MobiDB-lite"/>
    </source>
</evidence>
<feature type="signal peptide" evidence="8">
    <location>
        <begin position="1"/>
        <end position="23"/>
    </location>
</feature>
<keyword evidence="10" id="KW-1185">Reference proteome</keyword>
<proteinExistence type="evidence at transcript level"/>
<dbReference type="PANTHER" id="PTHR23414">
    <property type="entry name" value="ADRENOMEDULLIN, ADM"/>
    <property type="match status" value="1"/>
</dbReference>
<dbReference type="Xenbase" id="XB-GENE-29080367">
    <property type="gene designation" value="adm5"/>
</dbReference>
<evidence type="ECO:0000313" key="12">
    <source>
        <dbReference type="Xenbase" id="XB-GENE-29080367"/>
    </source>
</evidence>
<evidence type="ECO:0000256" key="3">
    <source>
        <dbReference type="ARBA" id="ARBA00022525"/>
    </source>
</evidence>
<evidence type="ECO:0000256" key="2">
    <source>
        <dbReference type="ARBA" id="ARBA00010575"/>
    </source>
</evidence>
<gene>
    <name evidence="12" type="primary">adm5</name>
    <name evidence="9" type="synonym">am5</name>
    <name evidence="11" type="synonym">LOC100490816</name>
</gene>
<dbReference type="Pfam" id="PF00214">
    <property type="entry name" value="Calc_CGRP_IAPP"/>
    <property type="match status" value="1"/>
</dbReference>
<feature type="region of interest" description="Disordered" evidence="7">
    <location>
        <begin position="127"/>
        <end position="165"/>
    </location>
</feature>
<evidence type="ECO:0000256" key="1">
    <source>
        <dbReference type="ARBA" id="ARBA00004613"/>
    </source>
</evidence>
<dbReference type="RefSeq" id="XP_002934670.1">
    <property type="nucleotide sequence ID" value="XM_002934624.3"/>
</dbReference>
<dbReference type="Proteomes" id="UP000008143">
    <property type="component" value="Chromosome 7"/>
</dbReference>
<keyword evidence="5 6" id="KW-1015">Disulfide bond</keyword>
<evidence type="ECO:0000313" key="9">
    <source>
        <dbReference type="EMBL" id="BCL63366.1"/>
    </source>
</evidence>
<dbReference type="AlphaFoldDB" id="A0A810QS58"/>
<evidence type="ECO:0000313" key="11">
    <source>
        <dbReference type="RefSeq" id="XP_002934670.1"/>
    </source>
</evidence>
<keyword evidence="4 8" id="KW-0732">Signal</keyword>
<dbReference type="OrthoDB" id="8854792at2759"/>
<feature type="chain" id="PRO_5044663370" evidence="8">
    <location>
        <begin position="24"/>
        <end position="165"/>
    </location>
</feature>
<dbReference type="InterPro" id="IPR021116">
    <property type="entry name" value="Calcitonin/adrenomedullin"/>
</dbReference>
<dbReference type="GO" id="GO:0005576">
    <property type="term" value="C:extracellular region"/>
    <property type="evidence" value="ECO:0007669"/>
    <property type="project" value="UniProtKB-SubCell"/>
</dbReference>
<evidence type="ECO:0000256" key="5">
    <source>
        <dbReference type="ARBA" id="ARBA00023157"/>
    </source>
</evidence>
<name>A0A810QS58_XENTR</name>
<comment type="similarity">
    <text evidence="2">Belongs to the adrenomedullin family.</text>
</comment>
<feature type="disulfide bond" evidence="6">
    <location>
        <begin position="106"/>
        <end position="111"/>
    </location>
</feature>
<protein>
    <submittedName>
        <fullName evidence="11">ADM</fullName>
    </submittedName>
    <submittedName>
        <fullName evidence="9">Adrenomedullin 5</fullName>
    </submittedName>
</protein>
<evidence type="ECO:0000313" key="10">
    <source>
        <dbReference type="Proteomes" id="UP000008143"/>
    </source>
</evidence>
<sequence>MVAHGSFALPLLVMAISLNLCNALWMDNRDRRMPPPVVSFLDKIRGFGSKQPGGTGKELADGHIPTELIKDYKPRDNSINSINTHISSLLRPREKRYISPISMRGCHLGTCQIQNLASMLYRLGNNGYKDGSNRDTKDPLGYGRRRRSLQQNKKRTDLPGMLLAT</sequence>
<dbReference type="GO" id="GO:0005179">
    <property type="term" value="F:hormone activity"/>
    <property type="evidence" value="ECO:0007669"/>
    <property type="project" value="InterPro"/>
</dbReference>
<evidence type="ECO:0000256" key="4">
    <source>
        <dbReference type="ARBA" id="ARBA00022729"/>
    </source>
</evidence>